<evidence type="ECO:0000256" key="1">
    <source>
        <dbReference type="ARBA" id="ARBA00010016"/>
    </source>
</evidence>
<dbReference type="PANTHER" id="PTHR31807:SF6">
    <property type="entry name" value="PROTEIN ENDOSPERM DEFECTIVE 1-RELATED"/>
    <property type="match status" value="1"/>
</dbReference>
<feature type="region of interest" description="Disordered" evidence="2">
    <location>
        <begin position="172"/>
        <end position="202"/>
    </location>
</feature>
<dbReference type="AlphaFoldDB" id="A0A699KJ77"/>
<evidence type="ECO:0000256" key="2">
    <source>
        <dbReference type="SAM" id="MobiDB-lite"/>
    </source>
</evidence>
<dbReference type="Pfam" id="PF04484">
    <property type="entry name" value="QWRF"/>
    <property type="match status" value="1"/>
</dbReference>
<feature type="region of interest" description="Disordered" evidence="2">
    <location>
        <begin position="68"/>
        <end position="87"/>
    </location>
</feature>
<accession>A0A699KJ77</accession>
<protein>
    <submittedName>
        <fullName evidence="3">Uncharacterized protein</fullName>
    </submittedName>
</protein>
<evidence type="ECO:0000313" key="3">
    <source>
        <dbReference type="EMBL" id="GFA93944.1"/>
    </source>
</evidence>
<feature type="non-terminal residue" evidence="3">
    <location>
        <position position="364"/>
    </location>
</feature>
<dbReference type="InterPro" id="IPR007573">
    <property type="entry name" value="QWRF"/>
</dbReference>
<comment type="similarity">
    <text evidence="1">Belongs to the QWRF family.</text>
</comment>
<dbReference type="GO" id="GO:0005737">
    <property type="term" value="C:cytoplasm"/>
    <property type="evidence" value="ECO:0007669"/>
    <property type="project" value="TreeGrafter"/>
</dbReference>
<proteinExistence type="inferred from homology"/>
<comment type="caution">
    <text evidence="3">The sequence shown here is derived from an EMBL/GenBank/DDBJ whole genome shotgun (WGS) entry which is preliminary data.</text>
</comment>
<feature type="region of interest" description="Disordered" evidence="2">
    <location>
        <begin position="261"/>
        <end position="282"/>
    </location>
</feature>
<dbReference type="PANTHER" id="PTHR31807">
    <property type="entry name" value="AUGMIN FAMILY MEMBER"/>
    <property type="match status" value="1"/>
</dbReference>
<dbReference type="GO" id="GO:0005880">
    <property type="term" value="C:nuclear microtubule"/>
    <property type="evidence" value="ECO:0007669"/>
    <property type="project" value="TreeGrafter"/>
</dbReference>
<dbReference type="GO" id="GO:0008017">
    <property type="term" value="F:microtubule binding"/>
    <property type="evidence" value="ECO:0007669"/>
    <property type="project" value="TreeGrafter"/>
</dbReference>
<dbReference type="GO" id="GO:0051225">
    <property type="term" value="P:spindle assembly"/>
    <property type="evidence" value="ECO:0007669"/>
    <property type="project" value="TreeGrafter"/>
</dbReference>
<feature type="compositionally biased region" description="Low complexity" evidence="2">
    <location>
        <begin position="28"/>
        <end position="39"/>
    </location>
</feature>
<organism evidence="3">
    <name type="scientific">Tanacetum cinerariifolium</name>
    <name type="common">Dalmatian daisy</name>
    <name type="synonym">Chrysanthemum cinerariifolium</name>
    <dbReference type="NCBI Taxonomy" id="118510"/>
    <lineage>
        <taxon>Eukaryota</taxon>
        <taxon>Viridiplantae</taxon>
        <taxon>Streptophyta</taxon>
        <taxon>Embryophyta</taxon>
        <taxon>Tracheophyta</taxon>
        <taxon>Spermatophyta</taxon>
        <taxon>Magnoliopsida</taxon>
        <taxon>eudicotyledons</taxon>
        <taxon>Gunneridae</taxon>
        <taxon>Pentapetalae</taxon>
        <taxon>asterids</taxon>
        <taxon>campanulids</taxon>
        <taxon>Asterales</taxon>
        <taxon>Asteraceae</taxon>
        <taxon>Asteroideae</taxon>
        <taxon>Anthemideae</taxon>
        <taxon>Anthemidinae</taxon>
        <taxon>Tanacetum</taxon>
    </lineage>
</organism>
<dbReference type="EMBL" id="BKCJ010518172">
    <property type="protein sequence ID" value="GFA93944.1"/>
    <property type="molecule type" value="Genomic_DNA"/>
</dbReference>
<gene>
    <name evidence="3" type="ORF">Tci_665916</name>
</gene>
<feature type="region of interest" description="Disordered" evidence="2">
    <location>
        <begin position="1"/>
        <end position="60"/>
    </location>
</feature>
<name>A0A699KJ77_TANCI</name>
<sequence length="364" mass="40227">MSNVTTVDQGGAPHRRPRVREVSSRFMSPVPSSTSSTSVNRPKHSPAPERSLKPSPSPSQRRLLLVRTHEHETHSSSTENIPETVRSMDFRKPRVKLFKENDPSNNHNQIPKSTVLRTNKSTRSDTPAPGATCDRIVPSRFMLPHRQTQTDAAKLLRLSGLSFSSAASTNDTLVSQAESESTQGGSCPNSPISSSQQNRTWPLPDDNTLSARLFIRTSSANCPTSSKIYTPSLCSRSLNFPPSQNSFKKPPIAASIGVEKENRNLPPQPGGNKAGVDLRKGKKAQCSQEEMHSLKMLHNHYLLWRYANAKAQASIEVQRTEIEKHFFSAATDISHLRDTVKKKQAELALLQRIQALSTIVEAQA</sequence>
<reference evidence="3" key="1">
    <citation type="journal article" date="2019" name="Sci. Rep.">
        <title>Draft genome of Tanacetum cinerariifolium, the natural source of mosquito coil.</title>
        <authorList>
            <person name="Yamashiro T."/>
            <person name="Shiraishi A."/>
            <person name="Satake H."/>
            <person name="Nakayama K."/>
        </authorList>
    </citation>
    <scope>NUCLEOTIDE SEQUENCE</scope>
</reference>
<feature type="compositionally biased region" description="Polar residues" evidence="2">
    <location>
        <begin position="172"/>
        <end position="200"/>
    </location>
</feature>